<proteinExistence type="predicted"/>
<sequence length="214" mass="23709">MRIHPDSKVQAGFVCPDFRPAQLTGDNFFFCCCDFNLAASQECGIPPLPASHLRPGSIRTFKTCRRARRPPRSRSLSTPSAAAISLHKEISRVGELPLAAHVHVLATGGCFTSEDSGRVPKTVKVELGFIPERRNGRHVSGKQHDRHTCRQERGSKLAIKAGTPRAAVPVYPLPPRRNCRCRHISWRERVESQSGAFTPETVEGLTFGYCVGRR</sequence>
<evidence type="ECO:0000313" key="2">
    <source>
        <dbReference type="Proteomes" id="UP000324091"/>
    </source>
</evidence>
<comment type="caution">
    <text evidence="1">The sequence shown here is derived from an EMBL/GenBank/DDBJ whole genome shotgun (WGS) entry which is preliminary data.</text>
</comment>
<protein>
    <submittedName>
        <fullName evidence="1">Uncharacterized protein</fullName>
    </submittedName>
</protein>
<keyword evidence="2" id="KW-1185">Reference proteome</keyword>
<dbReference type="Proteomes" id="UP000324091">
    <property type="component" value="Chromosome 3"/>
</dbReference>
<gene>
    <name evidence="1" type="ORF">D4764_03G0001770</name>
</gene>
<evidence type="ECO:0000313" key="1">
    <source>
        <dbReference type="EMBL" id="TWW63169.1"/>
    </source>
</evidence>
<dbReference type="EMBL" id="RHFK02000016">
    <property type="protein sequence ID" value="TWW63169.1"/>
    <property type="molecule type" value="Genomic_DNA"/>
</dbReference>
<dbReference type="AlphaFoldDB" id="A0A5C6N8D4"/>
<organism evidence="1 2">
    <name type="scientific">Takifugu flavidus</name>
    <name type="common">sansaifugu</name>
    <dbReference type="NCBI Taxonomy" id="433684"/>
    <lineage>
        <taxon>Eukaryota</taxon>
        <taxon>Metazoa</taxon>
        <taxon>Chordata</taxon>
        <taxon>Craniata</taxon>
        <taxon>Vertebrata</taxon>
        <taxon>Euteleostomi</taxon>
        <taxon>Actinopterygii</taxon>
        <taxon>Neopterygii</taxon>
        <taxon>Teleostei</taxon>
        <taxon>Neoteleostei</taxon>
        <taxon>Acanthomorphata</taxon>
        <taxon>Eupercaria</taxon>
        <taxon>Tetraodontiformes</taxon>
        <taxon>Tetradontoidea</taxon>
        <taxon>Tetraodontidae</taxon>
        <taxon>Takifugu</taxon>
    </lineage>
</organism>
<reference evidence="1 2" key="1">
    <citation type="submission" date="2019-04" db="EMBL/GenBank/DDBJ databases">
        <title>Chromosome genome assembly for Takifugu flavidus.</title>
        <authorList>
            <person name="Xiao S."/>
        </authorList>
    </citation>
    <scope>NUCLEOTIDE SEQUENCE [LARGE SCALE GENOMIC DNA]</scope>
    <source>
        <strain evidence="1">HTHZ2018</strain>
        <tissue evidence="1">Muscle</tissue>
    </source>
</reference>
<accession>A0A5C6N8D4</accession>
<name>A0A5C6N8D4_9TELE</name>